<evidence type="ECO:0000256" key="16">
    <source>
        <dbReference type="ARBA" id="ARBA00023268"/>
    </source>
</evidence>
<evidence type="ECO:0000256" key="13">
    <source>
        <dbReference type="ARBA" id="ARBA00022777"/>
    </source>
</evidence>
<dbReference type="InterPro" id="IPR015865">
    <property type="entry name" value="Riboflavin_kinase_bac/euk"/>
</dbReference>
<comment type="catalytic activity">
    <reaction evidence="18">
        <text>riboflavin + ATP = FMN + ADP + H(+)</text>
        <dbReference type="Rhea" id="RHEA:14357"/>
        <dbReference type="ChEBI" id="CHEBI:15378"/>
        <dbReference type="ChEBI" id="CHEBI:30616"/>
        <dbReference type="ChEBI" id="CHEBI:57986"/>
        <dbReference type="ChEBI" id="CHEBI:58210"/>
        <dbReference type="ChEBI" id="CHEBI:456216"/>
        <dbReference type="EC" id="2.7.1.26"/>
    </reaction>
</comment>
<dbReference type="SMART" id="SM00904">
    <property type="entry name" value="Flavokinase"/>
    <property type="match status" value="1"/>
</dbReference>
<evidence type="ECO:0000256" key="17">
    <source>
        <dbReference type="ARBA" id="ARBA00032176"/>
    </source>
</evidence>
<keyword evidence="10" id="KW-0808">Transferase</keyword>
<dbReference type="InterPro" id="IPR023465">
    <property type="entry name" value="Riboflavin_kinase_dom_sf"/>
</dbReference>
<evidence type="ECO:0000259" key="20">
    <source>
        <dbReference type="SMART" id="SM00904"/>
    </source>
</evidence>
<comment type="catalytic activity">
    <reaction evidence="19">
        <text>FMN + ATP + H(+) = FAD + diphosphate</text>
        <dbReference type="Rhea" id="RHEA:17237"/>
        <dbReference type="ChEBI" id="CHEBI:15378"/>
        <dbReference type="ChEBI" id="CHEBI:30616"/>
        <dbReference type="ChEBI" id="CHEBI:33019"/>
        <dbReference type="ChEBI" id="CHEBI:57692"/>
        <dbReference type="ChEBI" id="CHEBI:58210"/>
        <dbReference type="EC" id="2.7.7.2"/>
    </reaction>
</comment>
<dbReference type="Gene3D" id="2.40.30.30">
    <property type="entry name" value="Riboflavin kinase-like"/>
    <property type="match status" value="1"/>
</dbReference>
<keyword evidence="15" id="KW-0067">ATP-binding</keyword>
<evidence type="ECO:0000256" key="1">
    <source>
        <dbReference type="ARBA" id="ARBA00002121"/>
    </source>
</evidence>
<dbReference type="AlphaFoldDB" id="A0A919SPH3"/>
<evidence type="ECO:0000256" key="5">
    <source>
        <dbReference type="ARBA" id="ARBA00012105"/>
    </source>
</evidence>
<evidence type="ECO:0000256" key="7">
    <source>
        <dbReference type="ARBA" id="ARBA00018483"/>
    </source>
</evidence>
<dbReference type="SUPFAM" id="SSF82114">
    <property type="entry name" value="Riboflavin kinase-like"/>
    <property type="match status" value="1"/>
</dbReference>
<comment type="similarity">
    <text evidence="4">Belongs to the RibF family.</text>
</comment>
<evidence type="ECO:0000313" key="22">
    <source>
        <dbReference type="Proteomes" id="UP000680865"/>
    </source>
</evidence>
<dbReference type="EC" id="2.7.7.2" evidence="6"/>
<reference evidence="21" key="1">
    <citation type="submission" date="2021-03" db="EMBL/GenBank/DDBJ databases">
        <title>Whole genome shotgun sequence of Actinoplanes consettensis NBRC 14913.</title>
        <authorList>
            <person name="Komaki H."/>
            <person name="Tamura T."/>
        </authorList>
    </citation>
    <scope>NUCLEOTIDE SEQUENCE</scope>
    <source>
        <strain evidence="21">NBRC 14913</strain>
    </source>
</reference>
<feature type="domain" description="Riboflavin kinase" evidence="20">
    <location>
        <begin position="1"/>
        <end position="121"/>
    </location>
</feature>
<name>A0A919SPH3_9ACTN</name>
<dbReference type="EC" id="2.7.1.26" evidence="5"/>
<evidence type="ECO:0000256" key="11">
    <source>
        <dbReference type="ARBA" id="ARBA00022695"/>
    </source>
</evidence>
<dbReference type="Proteomes" id="UP000680865">
    <property type="component" value="Unassembled WGS sequence"/>
</dbReference>
<dbReference type="RefSeq" id="WP_212998884.1">
    <property type="nucleotide sequence ID" value="NZ_BAAATW010000015.1"/>
</dbReference>
<dbReference type="GO" id="GO:0009398">
    <property type="term" value="P:FMN biosynthetic process"/>
    <property type="evidence" value="ECO:0007669"/>
    <property type="project" value="TreeGrafter"/>
</dbReference>
<evidence type="ECO:0000256" key="12">
    <source>
        <dbReference type="ARBA" id="ARBA00022741"/>
    </source>
</evidence>
<comment type="pathway">
    <text evidence="3">Cofactor biosynthesis; FMN biosynthesis; FMN from riboflavin (ATP route): step 1/1.</text>
</comment>
<proteinExistence type="inferred from homology"/>
<evidence type="ECO:0000256" key="8">
    <source>
        <dbReference type="ARBA" id="ARBA00022630"/>
    </source>
</evidence>
<dbReference type="InterPro" id="IPR023468">
    <property type="entry name" value="Riboflavin_kinase"/>
</dbReference>
<evidence type="ECO:0000256" key="19">
    <source>
        <dbReference type="ARBA" id="ARBA00049494"/>
    </source>
</evidence>
<organism evidence="21 22">
    <name type="scientific">Winogradskya consettensis</name>
    <dbReference type="NCBI Taxonomy" id="113560"/>
    <lineage>
        <taxon>Bacteria</taxon>
        <taxon>Bacillati</taxon>
        <taxon>Actinomycetota</taxon>
        <taxon>Actinomycetes</taxon>
        <taxon>Micromonosporales</taxon>
        <taxon>Micromonosporaceae</taxon>
        <taxon>Winogradskya</taxon>
    </lineage>
</organism>
<dbReference type="GO" id="GO:0008531">
    <property type="term" value="F:riboflavin kinase activity"/>
    <property type="evidence" value="ECO:0007669"/>
    <property type="project" value="UniProtKB-EC"/>
</dbReference>
<evidence type="ECO:0000256" key="10">
    <source>
        <dbReference type="ARBA" id="ARBA00022679"/>
    </source>
</evidence>
<accession>A0A919SPH3</accession>
<comment type="function">
    <text evidence="1">Catalyzes the phosphorylation of riboflavin to FMN followed by the adenylation of FMN to FAD.</text>
</comment>
<dbReference type="GO" id="GO:0003919">
    <property type="term" value="F:FMN adenylyltransferase activity"/>
    <property type="evidence" value="ECO:0007669"/>
    <property type="project" value="UniProtKB-EC"/>
</dbReference>
<keyword evidence="16" id="KW-0511">Multifunctional enzyme</keyword>
<evidence type="ECO:0000256" key="4">
    <source>
        <dbReference type="ARBA" id="ARBA00010214"/>
    </source>
</evidence>
<gene>
    <name evidence="21" type="ORF">Aco04nite_41610</name>
</gene>
<keyword evidence="9" id="KW-0288">FMN</keyword>
<dbReference type="EMBL" id="BOQP01000021">
    <property type="protein sequence ID" value="GIM74693.1"/>
    <property type="molecule type" value="Genomic_DNA"/>
</dbReference>
<evidence type="ECO:0000256" key="2">
    <source>
        <dbReference type="ARBA" id="ARBA00004726"/>
    </source>
</evidence>
<evidence type="ECO:0000313" key="21">
    <source>
        <dbReference type="EMBL" id="GIM74693.1"/>
    </source>
</evidence>
<comment type="pathway">
    <text evidence="2">Cofactor biosynthesis; FAD biosynthesis; FAD from FMN: step 1/1.</text>
</comment>
<dbReference type="GO" id="GO:0005524">
    <property type="term" value="F:ATP binding"/>
    <property type="evidence" value="ECO:0007669"/>
    <property type="project" value="UniProtKB-KW"/>
</dbReference>
<evidence type="ECO:0000256" key="3">
    <source>
        <dbReference type="ARBA" id="ARBA00005201"/>
    </source>
</evidence>
<keyword evidence="12" id="KW-0547">Nucleotide-binding</keyword>
<dbReference type="PANTHER" id="PTHR22749">
    <property type="entry name" value="RIBOFLAVIN KINASE/FMN ADENYLYLTRANSFERASE"/>
    <property type="match status" value="1"/>
</dbReference>
<protein>
    <recommendedName>
        <fullName evidence="7">Bifunctional riboflavin kinase/FMN adenylyltransferase</fullName>
        <ecNumber evidence="5">2.7.1.26</ecNumber>
        <ecNumber evidence="6">2.7.7.2</ecNumber>
    </recommendedName>
    <alternativeName>
        <fullName evidence="17">Riboflavin biosynthesis protein RibF</fullName>
    </alternativeName>
</protein>
<evidence type="ECO:0000256" key="18">
    <source>
        <dbReference type="ARBA" id="ARBA00047880"/>
    </source>
</evidence>
<dbReference type="Pfam" id="PF01687">
    <property type="entry name" value="Flavokinase"/>
    <property type="match status" value="1"/>
</dbReference>
<keyword evidence="13" id="KW-0418">Kinase</keyword>
<dbReference type="GO" id="GO:0009231">
    <property type="term" value="P:riboflavin biosynthetic process"/>
    <property type="evidence" value="ECO:0007669"/>
    <property type="project" value="InterPro"/>
</dbReference>
<evidence type="ECO:0000256" key="9">
    <source>
        <dbReference type="ARBA" id="ARBA00022643"/>
    </source>
</evidence>
<keyword evidence="22" id="KW-1185">Reference proteome</keyword>
<comment type="caution">
    <text evidence="21">The sequence shown here is derived from an EMBL/GenBank/DDBJ whole genome shotgun (WGS) entry which is preliminary data.</text>
</comment>
<keyword evidence="11" id="KW-0548">Nucleotidyltransferase</keyword>
<dbReference type="FunFam" id="2.40.30.30:FF:000003">
    <property type="entry name" value="Riboflavin biosynthesis protein"/>
    <property type="match status" value="1"/>
</dbReference>
<sequence>MTIKGPVVTGAGRGRDLGFPTANIGVEDEASIPADGVYLAWFALDGGPDRAALLSVGTNPTFDGDRRTAEAYVLDVDEDMYSRHAQVRIVTLIRGQIKFDSIDALITQMQADERRGRELLAGLGDGEPR</sequence>
<keyword evidence="8" id="KW-0285">Flavoprotein</keyword>
<evidence type="ECO:0000256" key="15">
    <source>
        <dbReference type="ARBA" id="ARBA00022840"/>
    </source>
</evidence>
<evidence type="ECO:0000256" key="14">
    <source>
        <dbReference type="ARBA" id="ARBA00022827"/>
    </source>
</evidence>
<dbReference type="PANTHER" id="PTHR22749:SF6">
    <property type="entry name" value="RIBOFLAVIN KINASE"/>
    <property type="match status" value="1"/>
</dbReference>
<evidence type="ECO:0000256" key="6">
    <source>
        <dbReference type="ARBA" id="ARBA00012393"/>
    </source>
</evidence>
<keyword evidence="14" id="KW-0274">FAD</keyword>